<dbReference type="GO" id="GO:0051156">
    <property type="term" value="P:glucose 6-phosphate metabolic process"/>
    <property type="evidence" value="ECO:0007669"/>
    <property type="project" value="TreeGrafter"/>
</dbReference>
<dbReference type="GO" id="GO:0004346">
    <property type="term" value="F:glucose-6-phosphatase activity"/>
    <property type="evidence" value="ECO:0007669"/>
    <property type="project" value="UniProtKB-EC"/>
</dbReference>
<dbReference type="GO" id="GO:0006094">
    <property type="term" value="P:gluconeogenesis"/>
    <property type="evidence" value="ECO:0007669"/>
    <property type="project" value="UniProtKB-KW"/>
</dbReference>
<evidence type="ECO:0000259" key="12">
    <source>
        <dbReference type="SMART" id="SM00014"/>
    </source>
</evidence>
<dbReference type="AlphaFoldDB" id="A0A564ZEN3"/>
<dbReference type="InterPro" id="IPR000326">
    <property type="entry name" value="PAP2/HPO"/>
</dbReference>
<dbReference type="SMART" id="SM00014">
    <property type="entry name" value="acidPPc"/>
    <property type="match status" value="1"/>
</dbReference>
<dbReference type="Proteomes" id="UP000321570">
    <property type="component" value="Unassembled WGS sequence"/>
</dbReference>
<evidence type="ECO:0000256" key="9">
    <source>
        <dbReference type="ARBA" id="ARBA00022989"/>
    </source>
</evidence>
<evidence type="ECO:0000256" key="8">
    <source>
        <dbReference type="ARBA" id="ARBA00022824"/>
    </source>
</evidence>
<evidence type="ECO:0000256" key="1">
    <source>
        <dbReference type="ARBA" id="ARBA00004477"/>
    </source>
</evidence>
<feature type="transmembrane region" description="Helical" evidence="11">
    <location>
        <begin position="289"/>
        <end position="313"/>
    </location>
</feature>
<dbReference type="Pfam" id="PF01569">
    <property type="entry name" value="PAP2"/>
    <property type="match status" value="1"/>
</dbReference>
<evidence type="ECO:0000256" key="10">
    <source>
        <dbReference type="ARBA" id="ARBA00023136"/>
    </source>
</evidence>
<comment type="pathway">
    <text evidence="2">Carbohydrate biosynthesis; gluconeogenesis.</text>
</comment>
<organism evidence="13 14">
    <name type="scientific">Hymenolepis diminuta</name>
    <name type="common">Rat tapeworm</name>
    <dbReference type="NCBI Taxonomy" id="6216"/>
    <lineage>
        <taxon>Eukaryota</taxon>
        <taxon>Metazoa</taxon>
        <taxon>Spiralia</taxon>
        <taxon>Lophotrochozoa</taxon>
        <taxon>Platyhelminthes</taxon>
        <taxon>Cestoda</taxon>
        <taxon>Eucestoda</taxon>
        <taxon>Cyclophyllidea</taxon>
        <taxon>Hymenolepididae</taxon>
        <taxon>Hymenolepis</taxon>
    </lineage>
</organism>
<dbReference type="GO" id="GO:0005789">
    <property type="term" value="C:endoplasmic reticulum membrane"/>
    <property type="evidence" value="ECO:0007669"/>
    <property type="project" value="UniProtKB-SubCell"/>
</dbReference>
<keyword evidence="8" id="KW-0256">Endoplasmic reticulum</keyword>
<keyword evidence="9 11" id="KW-1133">Transmembrane helix</keyword>
<evidence type="ECO:0000256" key="6">
    <source>
        <dbReference type="ARBA" id="ARBA00022692"/>
    </source>
</evidence>
<feature type="transmembrane region" description="Helical" evidence="11">
    <location>
        <begin position="199"/>
        <end position="227"/>
    </location>
</feature>
<feature type="transmembrane region" description="Helical" evidence="11">
    <location>
        <begin position="257"/>
        <end position="277"/>
    </location>
</feature>
<evidence type="ECO:0000256" key="2">
    <source>
        <dbReference type="ARBA" id="ARBA00004742"/>
    </source>
</evidence>
<comment type="similarity">
    <text evidence="3">Belongs to the glucose-6-phosphatase family.</text>
</comment>
<evidence type="ECO:0000256" key="7">
    <source>
        <dbReference type="ARBA" id="ARBA00022801"/>
    </source>
</evidence>
<keyword evidence="7" id="KW-0378">Hydrolase</keyword>
<evidence type="ECO:0000313" key="13">
    <source>
        <dbReference type="EMBL" id="VUZ57264.1"/>
    </source>
</evidence>
<accession>A0A564ZEN3</accession>
<protein>
    <recommendedName>
        <fullName evidence="4">glucose-6-phosphatase</fullName>
        <ecNumber evidence="4">3.1.3.9</ecNumber>
    </recommendedName>
</protein>
<feature type="transmembrane region" description="Helical" evidence="11">
    <location>
        <begin position="333"/>
        <end position="354"/>
    </location>
</feature>
<keyword evidence="5" id="KW-0312">Gluconeogenesis</keyword>
<keyword evidence="10 11" id="KW-0472">Membrane</keyword>
<reference evidence="13 14" key="1">
    <citation type="submission" date="2019-07" db="EMBL/GenBank/DDBJ databases">
        <authorList>
            <person name="Jastrzebski P J."/>
            <person name="Paukszto L."/>
            <person name="Jastrzebski P J."/>
        </authorList>
    </citation>
    <scope>NUCLEOTIDE SEQUENCE [LARGE SCALE GENOMIC DNA]</scope>
    <source>
        <strain evidence="13 14">WMS-il1</strain>
    </source>
</reference>
<dbReference type="InterPro" id="IPR036938">
    <property type="entry name" value="PAP2/HPO_sf"/>
</dbReference>
<feature type="domain" description="Phosphatidic acid phosphatase type 2/haloperoxidase" evidence="12">
    <location>
        <begin position="50"/>
        <end position="175"/>
    </location>
</feature>
<feature type="transmembrane region" description="Helical" evidence="11">
    <location>
        <begin position="130"/>
        <end position="152"/>
    </location>
</feature>
<dbReference type="Gene3D" id="1.20.144.10">
    <property type="entry name" value="Phosphatidic acid phosphatase type 2/haloperoxidase"/>
    <property type="match status" value="1"/>
</dbReference>
<gene>
    <name evidence="13" type="ORF">WMSIL1_LOCUS14696</name>
</gene>
<keyword evidence="14" id="KW-1185">Reference proteome</keyword>
<dbReference type="EC" id="3.1.3.9" evidence="4"/>
<evidence type="ECO:0000256" key="4">
    <source>
        <dbReference type="ARBA" id="ARBA00012634"/>
    </source>
</evidence>
<dbReference type="SUPFAM" id="SSF48317">
    <property type="entry name" value="Acid phosphatase/Vanadium-dependent haloperoxidase"/>
    <property type="match status" value="1"/>
</dbReference>
<dbReference type="EMBL" id="CABIJS010000714">
    <property type="protein sequence ID" value="VUZ57264.1"/>
    <property type="molecule type" value="Genomic_DNA"/>
</dbReference>
<sequence>MVYQYGALFVELLQRTKISPQIFLLASHFADPPAVNLIAFPVAFFLHPVLGSATLLSINFSEWLNCVLKWLLDDDRPYWWVHTSEKAYIKLKQFPLTCETGPGSPSGHCMVMVSGWLPLLLYIRSNYNRLGSVFLALFITCTVLVAVSRIYIATHFPHQTILGVVAGALIGLFFYEWSLSFHKRSSKSGKKMANFHSSILNSPSSLVNTGVLSLIAGKAVGILLSYLGTDVERSYRLAAKYCARPEWLHPSTSVMASYARVAGALIGLAGAIFLRPLSSRTSKPVITPLWEIIVPSIITFLAYYVFHQVILFVSPHMKNLVEHIPLISDISLLFYMAILGALSPMIVVFVFSTFHDKFFLSFKQQFTPPKSKNGMSTVATN</sequence>
<evidence type="ECO:0000256" key="11">
    <source>
        <dbReference type="SAM" id="Phobius"/>
    </source>
</evidence>
<keyword evidence="6 11" id="KW-0812">Transmembrane</keyword>
<dbReference type="PANTHER" id="PTHR12591">
    <property type="entry name" value="GLUCOSE-6-PHOSPHATASE"/>
    <property type="match status" value="1"/>
</dbReference>
<feature type="transmembrane region" description="Helical" evidence="11">
    <location>
        <begin position="158"/>
        <end position="178"/>
    </location>
</feature>
<evidence type="ECO:0000256" key="5">
    <source>
        <dbReference type="ARBA" id="ARBA00022432"/>
    </source>
</evidence>
<comment type="subcellular location">
    <subcellularLocation>
        <location evidence="1">Endoplasmic reticulum membrane</location>
        <topology evidence="1">Multi-pass membrane protein</topology>
    </subcellularLocation>
</comment>
<dbReference type="PANTHER" id="PTHR12591:SF0">
    <property type="entry name" value="FI19814P1"/>
    <property type="match status" value="1"/>
</dbReference>
<evidence type="ECO:0000313" key="14">
    <source>
        <dbReference type="Proteomes" id="UP000321570"/>
    </source>
</evidence>
<evidence type="ECO:0000256" key="3">
    <source>
        <dbReference type="ARBA" id="ARBA00009266"/>
    </source>
</evidence>
<name>A0A564ZEN3_HYMDI</name>
<proteinExistence type="inferred from homology"/>